<evidence type="ECO:0000313" key="3">
    <source>
        <dbReference type="Proteomes" id="UP000095463"/>
    </source>
</evidence>
<feature type="domain" description="Serine aminopeptidase S33" evidence="1">
    <location>
        <begin position="15"/>
        <end position="145"/>
    </location>
</feature>
<dbReference type="InterPro" id="IPR029058">
    <property type="entry name" value="AB_hydrolase_fold"/>
</dbReference>
<dbReference type="EMBL" id="LAJE02000402">
    <property type="protein sequence ID" value="OEO28006.1"/>
    <property type="molecule type" value="Genomic_DNA"/>
</dbReference>
<gene>
    <name evidence="2" type="ORF">VW23_006800</name>
</gene>
<dbReference type="SUPFAM" id="SSF53474">
    <property type="entry name" value="alpha/beta-Hydrolases"/>
    <property type="match status" value="1"/>
</dbReference>
<reference evidence="2 3" key="1">
    <citation type="journal article" date="2015" name="Genome Announc.">
        <title>Genome Assemblies of Three Soil-Associated Devosia species: D. insulae, D. limi, and D. soli.</title>
        <authorList>
            <person name="Hassan Y.I."/>
            <person name="Lepp D."/>
            <person name="Zhou T."/>
        </authorList>
    </citation>
    <scope>NUCLEOTIDE SEQUENCE [LARGE SCALE GENOMIC DNA]</scope>
    <source>
        <strain evidence="2 3">DS-56</strain>
    </source>
</reference>
<dbReference type="InterPro" id="IPR022742">
    <property type="entry name" value="Hydrolase_4"/>
</dbReference>
<dbReference type="RefSeq" id="WP_069912672.1">
    <property type="nucleotide sequence ID" value="NZ_LAJE02000402.1"/>
</dbReference>
<accession>A0A1E5XHD5</accession>
<dbReference type="Gene3D" id="3.40.50.1820">
    <property type="entry name" value="alpha/beta hydrolase"/>
    <property type="match status" value="1"/>
</dbReference>
<protein>
    <recommendedName>
        <fullName evidence="1">Serine aminopeptidase S33 domain-containing protein</fullName>
    </recommendedName>
</protein>
<dbReference type="PANTHER" id="PTHR43194">
    <property type="entry name" value="HYDROLASE ALPHA/BETA FOLD FAMILY"/>
    <property type="match status" value="1"/>
</dbReference>
<name>A0A1E5XHD5_9HYPH</name>
<dbReference type="InterPro" id="IPR050228">
    <property type="entry name" value="Carboxylesterase_BioH"/>
</dbReference>
<dbReference type="AlphaFoldDB" id="A0A1E5XHD5"/>
<dbReference type="OrthoDB" id="8444301at2"/>
<dbReference type="PANTHER" id="PTHR43194:SF2">
    <property type="entry name" value="PEROXISOMAL MEMBRANE PROTEIN LPX1"/>
    <property type="match status" value="1"/>
</dbReference>
<organism evidence="2 3">
    <name type="scientific">Devosia insulae DS-56</name>
    <dbReference type="NCBI Taxonomy" id="1116389"/>
    <lineage>
        <taxon>Bacteria</taxon>
        <taxon>Pseudomonadati</taxon>
        <taxon>Pseudomonadota</taxon>
        <taxon>Alphaproteobacteria</taxon>
        <taxon>Hyphomicrobiales</taxon>
        <taxon>Devosiaceae</taxon>
        <taxon>Devosia</taxon>
    </lineage>
</organism>
<evidence type="ECO:0000313" key="2">
    <source>
        <dbReference type="EMBL" id="OEO28006.1"/>
    </source>
</evidence>
<comment type="caution">
    <text evidence="2">The sequence shown here is derived from an EMBL/GenBank/DDBJ whole genome shotgun (WGS) entry which is preliminary data.</text>
</comment>
<dbReference type="Pfam" id="PF12146">
    <property type="entry name" value="Hydrolase_4"/>
    <property type="match status" value="1"/>
</dbReference>
<dbReference type="Proteomes" id="UP000095463">
    <property type="component" value="Unassembled WGS sequence"/>
</dbReference>
<sequence length="270" mass="28833">MSALHRLEFNPTAPCRGTIVAIPGLAESAETLAITAAHWAGKGFRVLAIDPRGHGQSPRWTEDLLQRHPGDVIVEDILADLDELLSGADHPLVLFGHSAGGAAAAAIAASLGARVSAVVLEDPFWRLPVTPFQDREVAANAAVTLRRWQALGDAERQVEIAELFPRWPPDELAAWSKAKAETDVALVAQGDVIPTRAWPTLLGDLAAAGVPTRIITGTIRIGITADHRAIIRSLGAEVTVVPGATHFIRRDDRQLFHALVDGFLDEALPA</sequence>
<proteinExistence type="predicted"/>
<keyword evidence="3" id="KW-1185">Reference proteome</keyword>
<evidence type="ECO:0000259" key="1">
    <source>
        <dbReference type="Pfam" id="PF12146"/>
    </source>
</evidence>